<dbReference type="GeneID" id="86061137"/>
<proteinExistence type="predicted"/>
<dbReference type="Proteomes" id="UP000248057">
    <property type="component" value="Unassembled WGS sequence"/>
</dbReference>
<reference evidence="1 2" key="1">
    <citation type="submission" date="2018-05" db="EMBL/GenBank/DDBJ databases">
        <title>Genomic Encyclopedia of Type Strains, Phase IV (KMG-IV): sequencing the most valuable type-strain genomes for metagenomic binning, comparative biology and taxonomic classification.</title>
        <authorList>
            <person name="Goeker M."/>
        </authorList>
    </citation>
    <scope>NUCLEOTIDE SEQUENCE [LARGE SCALE GENOMIC DNA]</scope>
    <source>
        <strain evidence="1 2">DSM 24995</strain>
    </source>
</reference>
<organism evidence="1 2">
    <name type="scientific">Hungatella effluvii</name>
    <dbReference type="NCBI Taxonomy" id="1096246"/>
    <lineage>
        <taxon>Bacteria</taxon>
        <taxon>Bacillati</taxon>
        <taxon>Bacillota</taxon>
        <taxon>Clostridia</taxon>
        <taxon>Lachnospirales</taxon>
        <taxon>Lachnospiraceae</taxon>
        <taxon>Hungatella</taxon>
    </lineage>
</organism>
<dbReference type="EMBL" id="QJKD01000004">
    <property type="protein sequence ID" value="PXX54286.1"/>
    <property type="molecule type" value="Genomic_DNA"/>
</dbReference>
<evidence type="ECO:0000313" key="1">
    <source>
        <dbReference type="EMBL" id="PXX54286.1"/>
    </source>
</evidence>
<dbReference type="RefSeq" id="WP_146218588.1">
    <property type="nucleotide sequence ID" value="NZ_QJKD01000004.1"/>
</dbReference>
<accession>A0A2V3Y6X3</accession>
<name>A0A2V3Y6X3_9FIRM</name>
<sequence>MDLLTKFETVEVKADTRISEADRIFCVAHQAAYDSARITLPELEFFWNDMLSQQRELLAPTGASSETYLVTYDALKLSDYAIQQQIHSLHPQFISQIVSYFSKTYRFSIDTNGITHNLIPQKPADRWTDNYKELVEKYMKDMDELSLSYTDILEQIFLQTGGRTFSEQALHELKEKCHQAAWITGSGKPLFEQKKSTLQLIGYACSFRDRYSGDVWELADRTKDILRGIAHFETGMFGTAPCSLSRLLGRYDLPDSQHEFPDCEKLQSLRMFKNGRVDIRFASEALAAQFIEDYLKTIC</sequence>
<evidence type="ECO:0000313" key="2">
    <source>
        <dbReference type="Proteomes" id="UP000248057"/>
    </source>
</evidence>
<gene>
    <name evidence="1" type="ORF">DFR60_104111</name>
</gene>
<comment type="caution">
    <text evidence="1">The sequence shown here is derived from an EMBL/GenBank/DDBJ whole genome shotgun (WGS) entry which is preliminary data.</text>
</comment>
<protein>
    <submittedName>
        <fullName evidence="1">Uncharacterized protein</fullName>
    </submittedName>
</protein>
<dbReference type="AlphaFoldDB" id="A0A2V3Y6X3"/>
<keyword evidence="2" id="KW-1185">Reference proteome</keyword>